<feature type="modified residue" description="N6-(pyridoxal phosphate)lysine" evidence="6">
    <location>
        <position position="338"/>
    </location>
</feature>
<accession>A0AAW4L4H6</accession>
<dbReference type="RefSeq" id="WP_214172636.1">
    <property type="nucleotide sequence ID" value="NZ_JAHCVJ010000007.1"/>
</dbReference>
<gene>
    <name evidence="8" type="primary">panP</name>
    <name evidence="8" type="ORF">KI809_16275</name>
</gene>
<comment type="caution">
    <text evidence="8">The sequence shown here is derived from an EMBL/GenBank/DDBJ whole genome shotgun (WGS) entry which is preliminary data.</text>
</comment>
<dbReference type="AlphaFoldDB" id="A0AAW4L4H6"/>
<dbReference type="GO" id="GO:0030170">
    <property type="term" value="F:pyridoxal phosphate binding"/>
    <property type="evidence" value="ECO:0007669"/>
    <property type="project" value="InterPro"/>
</dbReference>
<dbReference type="InterPro" id="IPR002129">
    <property type="entry name" value="PyrdxlP-dep_de-COase"/>
</dbReference>
<dbReference type="SUPFAM" id="SSF53383">
    <property type="entry name" value="PLP-dependent transferases"/>
    <property type="match status" value="1"/>
</dbReference>
<sequence length="565" mass="62671">MPKNRDAARANLENLYRIFTVPEAPDSTLGAIDKAITDDVTGFLQNHIVAIERNLEEIEAMFSSAAIPEEPTYVSEYTEFVKENLVAHSVHTAAPGFVGHMTSALPYFMLPLSRLMTALNQNLVKVETSKAFTPMERQVLAMLHHLVYRRDDGFYRQWIHNSQHALGAFCSGGTIANVTALWVARNRLFAPDGAFRGIAQEGLAAALKHRGADGIAVLVSERGHYSFGKAADLLGLGRDNLIKVKTDANNRVDLKLLRDECQRLQDRNILPLALIGIAGTTETGNIDPLEKLADFAQELGCHFHVDAAWGGPTLFSDRYRPLLSGIERADSITIDAHKQLYVPMGAGMVVFRDPTALSAIEHHANYILRHGSKDLGSHTLEGSRPGKAMLVHAGFSIIGRKGYELLIDMGIERARTFADMIRHHPDFELTSDPELNILTYRYCPLAVQQSLAEATVEQVVEINALLDQVCQLLQKYQREAGKTFVSRTRLRIDHYDGELTVLRVVLANPLTTEEILQSVLEEQCEIVQQPEIQSLLRQIEELCVGQGCDGTTAQQQRKCCSAGRT</sequence>
<dbReference type="GO" id="GO:0005737">
    <property type="term" value="C:cytoplasm"/>
    <property type="evidence" value="ECO:0007669"/>
    <property type="project" value="TreeGrafter"/>
</dbReference>
<dbReference type="FunFam" id="3.40.640.10:FF:000141">
    <property type="entry name" value="Glutamate decarboxylase"/>
    <property type="match status" value="1"/>
</dbReference>
<dbReference type="GO" id="GO:0019752">
    <property type="term" value="P:carboxylic acid metabolic process"/>
    <property type="evidence" value="ECO:0007669"/>
    <property type="project" value="InterPro"/>
</dbReference>
<dbReference type="InterPro" id="IPR015422">
    <property type="entry name" value="PyrdxlP-dep_Trfase_small"/>
</dbReference>
<reference evidence="8 9" key="1">
    <citation type="submission" date="2021-05" db="EMBL/GenBank/DDBJ databases">
        <title>The draft genome of Geobacter pelophilus DSM 12255.</title>
        <authorList>
            <person name="Xu Z."/>
            <person name="Masuda Y."/>
            <person name="Itoh H."/>
            <person name="Senoo K."/>
        </authorList>
    </citation>
    <scope>NUCLEOTIDE SEQUENCE [LARGE SCALE GENOMIC DNA]</scope>
    <source>
        <strain evidence="8 9">DSM 12255</strain>
    </source>
</reference>
<keyword evidence="4 6" id="KW-0663">Pyridoxal phosphate</keyword>
<evidence type="ECO:0000256" key="2">
    <source>
        <dbReference type="ARBA" id="ARBA00009533"/>
    </source>
</evidence>
<keyword evidence="5 7" id="KW-0456">Lyase</keyword>
<dbReference type="Proteomes" id="UP000811899">
    <property type="component" value="Unassembled WGS sequence"/>
</dbReference>
<dbReference type="InterPro" id="IPR015421">
    <property type="entry name" value="PyrdxlP-dep_Trfase_major"/>
</dbReference>
<dbReference type="Pfam" id="PF00282">
    <property type="entry name" value="Pyridoxal_deC"/>
    <property type="match status" value="1"/>
</dbReference>
<dbReference type="PANTHER" id="PTHR45677:SF8">
    <property type="entry name" value="CYSTEINE SULFINIC ACID DECARBOXYLASE"/>
    <property type="match status" value="1"/>
</dbReference>
<keyword evidence="3" id="KW-0210">Decarboxylase</keyword>
<dbReference type="NCBIfam" id="TIGR03799">
    <property type="entry name" value="NOD_PanD_pyr"/>
    <property type="match status" value="1"/>
</dbReference>
<dbReference type="GO" id="GO:0016831">
    <property type="term" value="F:carboxy-lyase activity"/>
    <property type="evidence" value="ECO:0007669"/>
    <property type="project" value="UniProtKB-KW"/>
</dbReference>
<comment type="cofactor">
    <cofactor evidence="1 6 7">
        <name>pyridoxal 5'-phosphate</name>
        <dbReference type="ChEBI" id="CHEBI:597326"/>
    </cofactor>
</comment>
<protein>
    <submittedName>
        <fullName evidence="8">Pyridoxal-dependent aspartate 1-decarboxylase</fullName>
    </submittedName>
</protein>
<evidence type="ECO:0000313" key="9">
    <source>
        <dbReference type="Proteomes" id="UP000811899"/>
    </source>
</evidence>
<dbReference type="PANTHER" id="PTHR45677">
    <property type="entry name" value="GLUTAMATE DECARBOXYLASE-RELATED"/>
    <property type="match status" value="1"/>
</dbReference>
<keyword evidence="9" id="KW-1185">Reference proteome</keyword>
<dbReference type="EMBL" id="JAHCVJ010000007">
    <property type="protein sequence ID" value="MBT0665868.1"/>
    <property type="molecule type" value="Genomic_DNA"/>
</dbReference>
<evidence type="ECO:0000256" key="1">
    <source>
        <dbReference type="ARBA" id="ARBA00001933"/>
    </source>
</evidence>
<evidence type="ECO:0000256" key="5">
    <source>
        <dbReference type="ARBA" id="ARBA00023239"/>
    </source>
</evidence>
<evidence type="ECO:0000256" key="4">
    <source>
        <dbReference type="ARBA" id="ARBA00022898"/>
    </source>
</evidence>
<organism evidence="8 9">
    <name type="scientific">Geoanaerobacter pelophilus</name>
    <dbReference type="NCBI Taxonomy" id="60036"/>
    <lineage>
        <taxon>Bacteria</taxon>
        <taxon>Pseudomonadati</taxon>
        <taxon>Thermodesulfobacteriota</taxon>
        <taxon>Desulfuromonadia</taxon>
        <taxon>Geobacterales</taxon>
        <taxon>Geobacteraceae</taxon>
        <taxon>Geoanaerobacter</taxon>
    </lineage>
</organism>
<dbReference type="InterPro" id="IPR015424">
    <property type="entry name" value="PyrdxlP-dep_Trfase"/>
</dbReference>
<dbReference type="Gene3D" id="3.90.1150.10">
    <property type="entry name" value="Aspartate Aminotransferase, domain 1"/>
    <property type="match status" value="1"/>
</dbReference>
<evidence type="ECO:0000313" key="8">
    <source>
        <dbReference type="EMBL" id="MBT0665868.1"/>
    </source>
</evidence>
<evidence type="ECO:0000256" key="3">
    <source>
        <dbReference type="ARBA" id="ARBA00022793"/>
    </source>
</evidence>
<dbReference type="InterPro" id="IPR022517">
    <property type="entry name" value="Asp_decarboxylase_pyridox"/>
</dbReference>
<comment type="similarity">
    <text evidence="2 7">Belongs to the group II decarboxylase family.</text>
</comment>
<evidence type="ECO:0000256" key="6">
    <source>
        <dbReference type="PIRSR" id="PIRSR602129-50"/>
    </source>
</evidence>
<name>A0AAW4L4H6_9BACT</name>
<dbReference type="Gene3D" id="3.40.640.10">
    <property type="entry name" value="Type I PLP-dependent aspartate aminotransferase-like (Major domain)"/>
    <property type="match status" value="1"/>
</dbReference>
<proteinExistence type="inferred from homology"/>
<evidence type="ECO:0000256" key="7">
    <source>
        <dbReference type="RuleBase" id="RU000382"/>
    </source>
</evidence>